<dbReference type="InterPro" id="IPR050236">
    <property type="entry name" value="Ser_Thr_kinase_AGC"/>
</dbReference>
<reference evidence="10" key="1">
    <citation type="submission" date="2021-06" db="EMBL/GenBank/DDBJ databases">
        <authorList>
            <person name="Hodson N. C."/>
            <person name="Mongue J. A."/>
            <person name="Jaron S. K."/>
        </authorList>
    </citation>
    <scope>NUCLEOTIDE SEQUENCE</scope>
</reference>
<dbReference type="InterPro" id="IPR000719">
    <property type="entry name" value="Prot_kinase_dom"/>
</dbReference>
<feature type="domain" description="Protein kinase" evidence="9">
    <location>
        <begin position="6"/>
        <end position="253"/>
    </location>
</feature>
<dbReference type="EC" id="2.7.11.1" evidence="1"/>
<dbReference type="PROSITE" id="PS50011">
    <property type="entry name" value="PROTEIN_KINASE_DOM"/>
    <property type="match status" value="1"/>
</dbReference>
<dbReference type="Proteomes" id="UP000708208">
    <property type="component" value="Unassembled WGS sequence"/>
</dbReference>
<evidence type="ECO:0000256" key="7">
    <source>
        <dbReference type="ARBA" id="ARBA00022840"/>
    </source>
</evidence>
<evidence type="ECO:0000256" key="2">
    <source>
        <dbReference type="ARBA" id="ARBA00022148"/>
    </source>
</evidence>
<keyword evidence="6" id="KW-0418">Kinase</keyword>
<keyword evidence="11" id="KW-1185">Reference proteome</keyword>
<dbReference type="PANTHER" id="PTHR24356">
    <property type="entry name" value="SERINE/THREONINE-PROTEIN KINASE"/>
    <property type="match status" value="1"/>
</dbReference>
<dbReference type="CDD" id="cd00180">
    <property type="entry name" value="PKc"/>
    <property type="match status" value="1"/>
</dbReference>
<dbReference type="OrthoDB" id="541276at2759"/>
<name>A0A8J2JYH9_9HEXA</name>
<dbReference type="AlphaFoldDB" id="A0A8J2JYH9"/>
<evidence type="ECO:0000256" key="6">
    <source>
        <dbReference type="ARBA" id="ARBA00022777"/>
    </source>
</evidence>
<evidence type="ECO:0000256" key="3">
    <source>
        <dbReference type="ARBA" id="ARBA00022527"/>
    </source>
</evidence>
<dbReference type="GO" id="GO:0004674">
    <property type="term" value="F:protein serine/threonine kinase activity"/>
    <property type="evidence" value="ECO:0007669"/>
    <property type="project" value="UniProtKB-KW"/>
</dbReference>
<keyword evidence="5" id="KW-0547">Nucleotide-binding</keyword>
<evidence type="ECO:0000256" key="8">
    <source>
        <dbReference type="ARBA" id="ARBA00033099"/>
    </source>
</evidence>
<keyword evidence="3" id="KW-0723">Serine/threonine-protein kinase</keyword>
<proteinExistence type="predicted"/>
<protein>
    <recommendedName>
        <fullName evidence="2">Serine/threonine-protein kinase greatwall</fullName>
        <ecNumber evidence="1">2.7.11.1</ecNumber>
    </recommendedName>
    <alternativeName>
        <fullName evidence="8">Microtubule-associated serine/threonine-protein kinase-like</fullName>
    </alternativeName>
</protein>
<comment type="caution">
    <text evidence="10">The sequence shown here is derived from an EMBL/GenBank/DDBJ whole genome shotgun (WGS) entry which is preliminary data.</text>
</comment>
<keyword evidence="4" id="KW-0808">Transferase</keyword>
<keyword evidence="7" id="KW-0067">ATP-binding</keyword>
<sequence>MDLSNFFLEGVIRGGSFGQVLLVQNARTKKQFALKEQPFALEAMDRLQLELQVHIRGDPNFILKALAAWDHKGFCYMLFELTLGDITMLNTPNELQVVSLVHQLGTALTYLHGCGYIHRKLQLSCVLIDKKYNIKLSDFGHCVKTTDVSDGIVGSPSFMAPESVLEEIYSEESDWFAFGLVIYYLLTSFELFSFASVDLAKQHWENPGTVIDFFKVFSPIWQTYLAKFVVKDISSRQSYDSSLVDLAEHHPMLLNSGCNIQRLGNLYIRAARLGHCTRKKMTVKYDHPDLYKFDDVNYQAILHERENAINVPSGMFPLYIPPQ</sequence>
<organism evidence="10 11">
    <name type="scientific">Allacma fusca</name>
    <dbReference type="NCBI Taxonomy" id="39272"/>
    <lineage>
        <taxon>Eukaryota</taxon>
        <taxon>Metazoa</taxon>
        <taxon>Ecdysozoa</taxon>
        <taxon>Arthropoda</taxon>
        <taxon>Hexapoda</taxon>
        <taxon>Collembola</taxon>
        <taxon>Symphypleona</taxon>
        <taxon>Sminthuridae</taxon>
        <taxon>Allacma</taxon>
    </lineage>
</organism>
<dbReference type="PANTHER" id="PTHR24356:SF1">
    <property type="entry name" value="SERINE_THREONINE-PROTEIN KINASE GREATWALL"/>
    <property type="match status" value="1"/>
</dbReference>
<accession>A0A8J2JYH9</accession>
<gene>
    <name evidence="10" type="ORF">AFUS01_LOCUS15827</name>
</gene>
<dbReference type="Pfam" id="PF00069">
    <property type="entry name" value="Pkinase"/>
    <property type="match status" value="1"/>
</dbReference>
<evidence type="ECO:0000256" key="1">
    <source>
        <dbReference type="ARBA" id="ARBA00012513"/>
    </source>
</evidence>
<evidence type="ECO:0000259" key="9">
    <source>
        <dbReference type="PROSITE" id="PS50011"/>
    </source>
</evidence>
<dbReference type="GO" id="GO:0005524">
    <property type="term" value="F:ATP binding"/>
    <property type="evidence" value="ECO:0007669"/>
    <property type="project" value="UniProtKB-KW"/>
</dbReference>
<evidence type="ECO:0000313" key="11">
    <source>
        <dbReference type="Proteomes" id="UP000708208"/>
    </source>
</evidence>
<evidence type="ECO:0000313" key="10">
    <source>
        <dbReference type="EMBL" id="CAG7726952.1"/>
    </source>
</evidence>
<evidence type="ECO:0000256" key="4">
    <source>
        <dbReference type="ARBA" id="ARBA00022679"/>
    </source>
</evidence>
<evidence type="ECO:0000256" key="5">
    <source>
        <dbReference type="ARBA" id="ARBA00022741"/>
    </source>
</evidence>
<dbReference type="EMBL" id="CAJVCH010142140">
    <property type="protein sequence ID" value="CAG7726952.1"/>
    <property type="molecule type" value="Genomic_DNA"/>
</dbReference>